<evidence type="ECO:0000313" key="3">
    <source>
        <dbReference type="EMBL" id="ODV97964.1"/>
    </source>
</evidence>
<keyword evidence="4" id="KW-1185">Reference proteome</keyword>
<dbReference type="Proteomes" id="UP000094236">
    <property type="component" value="Unassembled WGS sequence"/>
</dbReference>
<organism evidence="3 4">
    <name type="scientific">Pachysolen tannophilus NRRL Y-2460</name>
    <dbReference type="NCBI Taxonomy" id="669874"/>
    <lineage>
        <taxon>Eukaryota</taxon>
        <taxon>Fungi</taxon>
        <taxon>Dikarya</taxon>
        <taxon>Ascomycota</taxon>
        <taxon>Saccharomycotina</taxon>
        <taxon>Pichiomycetes</taxon>
        <taxon>Pachysolenaceae</taxon>
        <taxon>Pachysolen</taxon>
    </lineage>
</organism>
<reference evidence="4" key="1">
    <citation type="submission" date="2016-05" db="EMBL/GenBank/DDBJ databases">
        <title>Comparative genomics of biotechnologically important yeasts.</title>
        <authorList>
            <consortium name="DOE Joint Genome Institute"/>
            <person name="Riley R."/>
            <person name="Haridas S."/>
            <person name="Wolfe K.H."/>
            <person name="Lopes M.R."/>
            <person name="Hittinger C.T."/>
            <person name="Goker M."/>
            <person name="Salamov A."/>
            <person name="Wisecaver J."/>
            <person name="Long T.M."/>
            <person name="Aerts A.L."/>
            <person name="Barry K."/>
            <person name="Choi C."/>
            <person name="Clum A."/>
            <person name="Coughlan A.Y."/>
            <person name="Deshpande S."/>
            <person name="Douglass A.P."/>
            <person name="Hanson S.J."/>
            <person name="Klenk H.-P."/>
            <person name="Labutti K."/>
            <person name="Lapidus A."/>
            <person name="Lindquist E."/>
            <person name="Lipzen A."/>
            <person name="Meier-Kolthoff J.P."/>
            <person name="Ohm R.A."/>
            <person name="Otillar R.P."/>
            <person name="Pangilinan J."/>
            <person name="Peng Y."/>
            <person name="Rokas A."/>
            <person name="Rosa C.A."/>
            <person name="Scheuner C."/>
            <person name="Sibirny A.A."/>
            <person name="Slot J.C."/>
            <person name="Stielow J.B."/>
            <person name="Sun H."/>
            <person name="Kurtzman C.P."/>
            <person name="Blackwell M."/>
            <person name="Grigoriev I.V."/>
            <person name="Jeffries T.W."/>
        </authorList>
    </citation>
    <scope>NUCLEOTIDE SEQUENCE [LARGE SCALE GENOMIC DNA]</scope>
    <source>
        <strain evidence="4">NRRL Y-2460</strain>
    </source>
</reference>
<feature type="region of interest" description="Disordered" evidence="2">
    <location>
        <begin position="203"/>
        <end position="246"/>
    </location>
</feature>
<evidence type="ECO:0000256" key="1">
    <source>
        <dbReference type="ARBA" id="ARBA00009078"/>
    </source>
</evidence>
<dbReference type="GO" id="GO:0032456">
    <property type="term" value="P:endocytic recycling"/>
    <property type="evidence" value="ECO:0007669"/>
    <property type="project" value="EnsemblFungi"/>
</dbReference>
<evidence type="ECO:0000256" key="2">
    <source>
        <dbReference type="SAM" id="MobiDB-lite"/>
    </source>
</evidence>
<sequence length="436" mass="50518">MSGRKWVDKKKDRTYALVHRSHEDPLYYDGDASERVFVPVNKHKDNKKGSKNIRLETTKDLAVELENEKIRENEGEAALYGITYDDSSYDYMQHLRPIGNNDGIFIAKQEAQDEGKNRSRHKDIVLKSNAEELIPQEALPSKENMKIDYQNMQNIPDMISGFKPDMDPRLREVLTALDDEAYLDEEHDTDDNDIFADLLKEGPAQEGEEDVQDFDEWDMDNYEDEYKDYDSDNENNKGAAENWQDDFKKFKRDQKRGKIVNDWDSDDDFGSDDDDNEEEEEDVLAQLPEIKNAASKKKSKAKERRKKGALTDTSSFSMSSSALFRTEGLRIIDDKYELMAKKQALDNDSEHSEQDEEYQPFDMAAERADFEVMLDDFLENYELEGNGRRLVKKNNEIQRIKDAADSVSKSKLAARRKKIKEENVDKLTSGINSLKF</sequence>
<feature type="compositionally biased region" description="Basic residues" evidence="2">
    <location>
        <begin position="294"/>
        <end position="308"/>
    </location>
</feature>
<name>A0A1E4U1S9_PACTA</name>
<dbReference type="GO" id="GO:0042274">
    <property type="term" value="P:ribosomal small subunit biogenesis"/>
    <property type="evidence" value="ECO:0007669"/>
    <property type="project" value="EnsemblFungi"/>
</dbReference>
<dbReference type="GO" id="GO:0034599">
    <property type="term" value="P:cellular response to oxidative stress"/>
    <property type="evidence" value="ECO:0007669"/>
    <property type="project" value="EnsemblFungi"/>
</dbReference>
<dbReference type="InterPro" id="IPR007307">
    <property type="entry name" value="Ltv1"/>
</dbReference>
<dbReference type="GO" id="GO:0006970">
    <property type="term" value="P:response to osmotic stress"/>
    <property type="evidence" value="ECO:0007669"/>
    <property type="project" value="EnsemblFungi"/>
</dbReference>
<evidence type="ECO:0008006" key="5">
    <source>
        <dbReference type="Google" id="ProtNLM"/>
    </source>
</evidence>
<dbReference type="GO" id="GO:0031902">
    <property type="term" value="C:late endosome membrane"/>
    <property type="evidence" value="ECO:0007669"/>
    <property type="project" value="EnsemblFungi"/>
</dbReference>
<dbReference type="AlphaFoldDB" id="A0A1E4U1S9"/>
<dbReference type="GO" id="GO:1904669">
    <property type="term" value="P:ATP export"/>
    <property type="evidence" value="ECO:0007669"/>
    <property type="project" value="EnsemblFungi"/>
</dbReference>
<feature type="region of interest" description="Disordered" evidence="2">
    <location>
        <begin position="260"/>
        <end position="317"/>
    </location>
</feature>
<comment type="similarity">
    <text evidence="1">Belongs to the LTV1 family.</text>
</comment>
<dbReference type="PANTHER" id="PTHR21531:SF0">
    <property type="entry name" value="PROTEIN LTV1 HOMOLOG"/>
    <property type="match status" value="1"/>
</dbReference>
<dbReference type="EMBL" id="KV454011">
    <property type="protein sequence ID" value="ODV97964.1"/>
    <property type="molecule type" value="Genomic_DNA"/>
</dbReference>
<dbReference type="STRING" id="669874.A0A1E4U1S9"/>
<feature type="compositionally biased region" description="Acidic residues" evidence="2">
    <location>
        <begin position="206"/>
        <end position="233"/>
    </location>
</feature>
<accession>A0A1E4U1S9</accession>
<dbReference type="GO" id="GO:0005829">
    <property type="term" value="C:cytosol"/>
    <property type="evidence" value="ECO:0007669"/>
    <property type="project" value="TreeGrafter"/>
</dbReference>
<protein>
    <recommendedName>
        <fullName evidence="5">Low temperature viability protein</fullName>
    </recommendedName>
</protein>
<feature type="compositionally biased region" description="Acidic residues" evidence="2">
    <location>
        <begin position="263"/>
        <end position="283"/>
    </location>
</feature>
<dbReference type="Pfam" id="PF04180">
    <property type="entry name" value="LTV"/>
    <property type="match status" value="1"/>
</dbReference>
<dbReference type="GO" id="GO:0000056">
    <property type="term" value="P:ribosomal small subunit export from nucleus"/>
    <property type="evidence" value="ECO:0007669"/>
    <property type="project" value="EnsemblFungi"/>
</dbReference>
<dbReference type="OrthoDB" id="5852896at2759"/>
<dbReference type="PANTHER" id="PTHR21531">
    <property type="entry name" value="LOW-TEMPERATURE VIABILITY PROTEIN LTV1-RELATED"/>
    <property type="match status" value="1"/>
</dbReference>
<dbReference type="GO" id="GO:0032040">
    <property type="term" value="C:small-subunit processome"/>
    <property type="evidence" value="ECO:0007669"/>
    <property type="project" value="EnsemblFungi"/>
</dbReference>
<evidence type="ECO:0000313" key="4">
    <source>
        <dbReference type="Proteomes" id="UP000094236"/>
    </source>
</evidence>
<dbReference type="GO" id="GO:0030688">
    <property type="term" value="C:preribosome, small subunit precursor"/>
    <property type="evidence" value="ECO:0007669"/>
    <property type="project" value="EnsemblFungi"/>
</dbReference>
<gene>
    <name evidence="3" type="ORF">PACTADRAFT_47793</name>
</gene>
<proteinExistence type="inferred from homology"/>
<dbReference type="GO" id="GO:0071986">
    <property type="term" value="C:Ragulator complex"/>
    <property type="evidence" value="ECO:0007669"/>
    <property type="project" value="EnsemblFungi"/>
</dbReference>